<dbReference type="AlphaFoldDB" id="A0A5C2SAX9"/>
<dbReference type="Proteomes" id="UP000313359">
    <property type="component" value="Unassembled WGS sequence"/>
</dbReference>
<protein>
    <submittedName>
        <fullName evidence="1">Uncharacterized protein</fullName>
    </submittedName>
</protein>
<proteinExistence type="predicted"/>
<evidence type="ECO:0000313" key="1">
    <source>
        <dbReference type="EMBL" id="RPD60427.1"/>
    </source>
</evidence>
<sequence length="132" mass="14588">MYIATSDVATRRLIIAGKFLLSNFMTPVATSFVLCRSTRSGVSRQAEDGRGCSRAELRILRLCWWLERSEGQYLYTGGREAGVWRGGKICGDASCIIVRVVMGTRPGPQGPRDDDFVNHASRLREGECLSVS</sequence>
<accession>A0A5C2SAX9</accession>
<dbReference type="EMBL" id="ML122266">
    <property type="protein sequence ID" value="RPD60427.1"/>
    <property type="molecule type" value="Genomic_DNA"/>
</dbReference>
<reference evidence="1" key="1">
    <citation type="journal article" date="2018" name="Genome Biol. Evol.">
        <title>Genomics and development of Lentinus tigrinus, a white-rot wood-decaying mushroom with dimorphic fruiting bodies.</title>
        <authorList>
            <person name="Wu B."/>
            <person name="Xu Z."/>
            <person name="Knudson A."/>
            <person name="Carlson A."/>
            <person name="Chen N."/>
            <person name="Kovaka S."/>
            <person name="LaButti K."/>
            <person name="Lipzen A."/>
            <person name="Pennachio C."/>
            <person name="Riley R."/>
            <person name="Schakwitz W."/>
            <person name="Umezawa K."/>
            <person name="Ohm R.A."/>
            <person name="Grigoriev I.V."/>
            <person name="Nagy L.G."/>
            <person name="Gibbons J."/>
            <person name="Hibbett D."/>
        </authorList>
    </citation>
    <scope>NUCLEOTIDE SEQUENCE [LARGE SCALE GENOMIC DNA]</scope>
    <source>
        <strain evidence="1">ALCF2SS1-6</strain>
    </source>
</reference>
<name>A0A5C2SAX9_9APHY</name>
<keyword evidence="2" id="KW-1185">Reference proteome</keyword>
<organism evidence="1 2">
    <name type="scientific">Lentinus tigrinus ALCF2SS1-6</name>
    <dbReference type="NCBI Taxonomy" id="1328759"/>
    <lineage>
        <taxon>Eukaryota</taxon>
        <taxon>Fungi</taxon>
        <taxon>Dikarya</taxon>
        <taxon>Basidiomycota</taxon>
        <taxon>Agaricomycotina</taxon>
        <taxon>Agaricomycetes</taxon>
        <taxon>Polyporales</taxon>
        <taxon>Polyporaceae</taxon>
        <taxon>Lentinus</taxon>
    </lineage>
</organism>
<evidence type="ECO:0000313" key="2">
    <source>
        <dbReference type="Proteomes" id="UP000313359"/>
    </source>
</evidence>
<gene>
    <name evidence="1" type="ORF">L227DRAFT_102503</name>
</gene>